<keyword evidence="7" id="KW-0436">Ligase</keyword>
<feature type="transmembrane region" description="Helical" evidence="5">
    <location>
        <begin position="370"/>
        <end position="388"/>
    </location>
</feature>
<keyword evidence="8" id="KW-1185">Reference proteome</keyword>
<dbReference type="Pfam" id="PF06293">
    <property type="entry name" value="Kdo"/>
    <property type="match status" value="1"/>
</dbReference>
<reference evidence="7" key="1">
    <citation type="submission" date="2021-08" db="EMBL/GenBank/DDBJ databases">
        <title>Isolation and characterization of neutrophilic mixotrophic iron-oxidizing bacteria from deep-sea hydrothermal vents.</title>
        <authorList>
            <person name="He Y."/>
        </authorList>
    </citation>
    <scope>NUCLEOTIDE SEQUENCE</scope>
    <source>
        <strain evidence="7">IOP_13</strain>
    </source>
</reference>
<protein>
    <submittedName>
        <fullName evidence="7">O-antigen ligase family protein</fullName>
    </submittedName>
</protein>
<dbReference type="EMBL" id="JAINWF010000003">
    <property type="protein sequence ID" value="MCD1607579.1"/>
    <property type="molecule type" value="Genomic_DNA"/>
</dbReference>
<comment type="caution">
    <text evidence="7">The sequence shown here is derived from an EMBL/GenBank/DDBJ whole genome shotgun (WGS) entry which is preliminary data.</text>
</comment>
<feature type="transmembrane region" description="Helical" evidence="5">
    <location>
        <begin position="340"/>
        <end position="358"/>
    </location>
</feature>
<feature type="transmembrane region" description="Helical" evidence="5">
    <location>
        <begin position="234"/>
        <end position="257"/>
    </location>
</feature>
<feature type="transmembrane region" description="Helical" evidence="5">
    <location>
        <begin position="306"/>
        <end position="328"/>
    </location>
</feature>
<feature type="transmembrane region" description="Helical" evidence="5">
    <location>
        <begin position="194"/>
        <end position="213"/>
    </location>
</feature>
<feature type="transmembrane region" description="Helical" evidence="5">
    <location>
        <begin position="163"/>
        <end position="182"/>
    </location>
</feature>
<dbReference type="InterPro" id="IPR007016">
    <property type="entry name" value="O-antigen_ligase-rel_domated"/>
</dbReference>
<comment type="subcellular location">
    <subcellularLocation>
        <location evidence="1">Membrane</location>
        <topology evidence="1">Multi-pass membrane protein</topology>
    </subcellularLocation>
</comment>
<keyword evidence="2 5" id="KW-0812">Transmembrane</keyword>
<dbReference type="PANTHER" id="PTHR37422:SF13">
    <property type="entry name" value="LIPOPOLYSACCHARIDE BIOSYNTHESIS PROTEIN PA4999-RELATED"/>
    <property type="match status" value="1"/>
</dbReference>
<evidence type="ECO:0000256" key="4">
    <source>
        <dbReference type="ARBA" id="ARBA00023136"/>
    </source>
</evidence>
<dbReference type="PANTHER" id="PTHR37422">
    <property type="entry name" value="TEICHURONIC ACID BIOSYNTHESIS PROTEIN TUAE"/>
    <property type="match status" value="1"/>
</dbReference>
<feature type="transmembrane region" description="Helical" evidence="5">
    <location>
        <begin position="47"/>
        <end position="69"/>
    </location>
</feature>
<proteinExistence type="predicted"/>
<dbReference type="InterPro" id="IPR051533">
    <property type="entry name" value="WaaL-like"/>
</dbReference>
<organism evidence="7 8">
    <name type="scientific">Stutzerimonas kunmingensis</name>
    <dbReference type="NCBI Taxonomy" id="1211807"/>
    <lineage>
        <taxon>Bacteria</taxon>
        <taxon>Pseudomonadati</taxon>
        <taxon>Pseudomonadota</taxon>
        <taxon>Gammaproteobacteria</taxon>
        <taxon>Pseudomonadales</taxon>
        <taxon>Pseudomonadaceae</taxon>
        <taxon>Stutzerimonas</taxon>
    </lineage>
</organism>
<evidence type="ECO:0000256" key="5">
    <source>
        <dbReference type="SAM" id="Phobius"/>
    </source>
</evidence>
<dbReference type="Proteomes" id="UP001138989">
    <property type="component" value="Unassembled WGS sequence"/>
</dbReference>
<gene>
    <name evidence="7" type="ORF">K7H17_06825</name>
</gene>
<name>A0A9X1N3J7_9GAMM</name>
<dbReference type="GO" id="GO:0016874">
    <property type="term" value="F:ligase activity"/>
    <property type="evidence" value="ECO:0007669"/>
    <property type="project" value="UniProtKB-KW"/>
</dbReference>
<evidence type="ECO:0000256" key="2">
    <source>
        <dbReference type="ARBA" id="ARBA00022692"/>
    </source>
</evidence>
<sequence>MTFTVTRLLPSAHSLDEFIARRWLIVGYVALLTGLFWLDDTSSYTKLYYGLMAAPALIALIVRPRYWLIVLREPVILAFLALAAWLLLSLLWTSSEDDPSGLAKRPIYVFMMFAACAIIALKNQDHLLKALRFAAMLASLAALVGLAMFLSGPEQDRMIGTGALSNPLLSSHVFGFFCTYWVAVWLTDRDCPSWLSIIFTIPLLAAVLATGSRTPLMAMALTSFWMVALAGRRALYLVAAVIITVIAGIVLMPEILLQRGLSFRPELWSDAIRQASDHFWIGHGYGAEFGFDIAELGFTLTDPHNVQLAVLLELGIVGLALWLLMYLLAFFRCLSQQHHASLQLASALVVYGLAAGLTEGSNFLSRPNENWFLIWIPLSLITAISISLRQEAPRSRTLSRSQLNELLQTARIIEEDGHGVKVAELTDGNYLKLFRRKRMVSSALWSPPSRRFADNAKQLQSLGVAAPLIDCFVRVPAAKLDGIIYRPLPGDTLRNRWRSLGDEEREEDIRQFGTFLGQLHQLGVYFRSLHLGNVLMQPNGRLALIDVADMTIAQHALSPWKRRRNLTHMLRYSEDSHWLTVQHISALASGYADQCGQPAARKLEQRLRTISHSAS</sequence>
<evidence type="ECO:0000256" key="1">
    <source>
        <dbReference type="ARBA" id="ARBA00004141"/>
    </source>
</evidence>
<dbReference type="AlphaFoldDB" id="A0A9X1N3J7"/>
<dbReference type="Pfam" id="PF04932">
    <property type="entry name" value="Wzy_C"/>
    <property type="match status" value="1"/>
</dbReference>
<feature type="transmembrane region" description="Helical" evidence="5">
    <location>
        <begin position="75"/>
        <end position="93"/>
    </location>
</feature>
<evidence type="ECO:0000256" key="3">
    <source>
        <dbReference type="ARBA" id="ARBA00022989"/>
    </source>
</evidence>
<keyword evidence="4 5" id="KW-0472">Membrane</keyword>
<evidence type="ECO:0000313" key="8">
    <source>
        <dbReference type="Proteomes" id="UP001138989"/>
    </source>
</evidence>
<dbReference type="SUPFAM" id="SSF56112">
    <property type="entry name" value="Protein kinase-like (PK-like)"/>
    <property type="match status" value="1"/>
</dbReference>
<accession>A0A9X1N3J7</accession>
<dbReference type="RefSeq" id="WP_102832211.1">
    <property type="nucleotide sequence ID" value="NZ_JAINWF010000003.1"/>
</dbReference>
<feature type="transmembrane region" description="Helical" evidence="5">
    <location>
        <begin position="20"/>
        <end position="38"/>
    </location>
</feature>
<feature type="domain" description="O-antigen ligase-related" evidence="6">
    <location>
        <begin position="200"/>
        <end position="323"/>
    </location>
</feature>
<keyword evidence="3 5" id="KW-1133">Transmembrane helix</keyword>
<evidence type="ECO:0000259" key="6">
    <source>
        <dbReference type="Pfam" id="PF04932"/>
    </source>
</evidence>
<feature type="transmembrane region" description="Helical" evidence="5">
    <location>
        <begin position="133"/>
        <end position="151"/>
    </location>
</feature>
<dbReference type="InterPro" id="IPR011009">
    <property type="entry name" value="Kinase-like_dom_sf"/>
</dbReference>
<evidence type="ECO:0000313" key="7">
    <source>
        <dbReference type="EMBL" id="MCD1607579.1"/>
    </source>
</evidence>
<feature type="transmembrane region" description="Helical" evidence="5">
    <location>
        <begin position="105"/>
        <end position="121"/>
    </location>
</feature>
<dbReference type="GO" id="GO:0016020">
    <property type="term" value="C:membrane"/>
    <property type="evidence" value="ECO:0007669"/>
    <property type="project" value="UniProtKB-SubCell"/>
</dbReference>